<dbReference type="Proteomes" id="UP000274843">
    <property type="component" value="Unassembled WGS sequence"/>
</dbReference>
<keyword evidence="3" id="KW-1185">Reference proteome</keyword>
<dbReference type="AlphaFoldDB" id="A0A3N2G651"/>
<gene>
    <name evidence="2" type="ORF">EDD35_7874</name>
</gene>
<dbReference type="PRINTS" id="PR00111">
    <property type="entry name" value="ABHYDROLASE"/>
</dbReference>
<dbReference type="Gene3D" id="3.40.50.1820">
    <property type="entry name" value="alpha/beta hydrolase"/>
    <property type="match status" value="1"/>
</dbReference>
<dbReference type="InterPro" id="IPR029058">
    <property type="entry name" value="AB_hydrolase_fold"/>
</dbReference>
<name>A0A3N2G651_9PSEU</name>
<evidence type="ECO:0000259" key="1">
    <source>
        <dbReference type="Pfam" id="PF12697"/>
    </source>
</evidence>
<dbReference type="InterPro" id="IPR000073">
    <property type="entry name" value="AB_hydrolase_1"/>
</dbReference>
<accession>A0A3N2G651</accession>
<organism evidence="2 3">
    <name type="scientific">Amycolatopsis thermoflava</name>
    <dbReference type="NCBI Taxonomy" id="84480"/>
    <lineage>
        <taxon>Bacteria</taxon>
        <taxon>Bacillati</taxon>
        <taxon>Actinomycetota</taxon>
        <taxon>Actinomycetes</taxon>
        <taxon>Pseudonocardiales</taxon>
        <taxon>Pseudonocardiaceae</taxon>
        <taxon>Amycolatopsis</taxon>
        <taxon>Amycolatopsis methanolica group</taxon>
    </lineage>
</organism>
<sequence length="281" mass="30995">MPDIRTRYVLVDGIRTQYLEAGDGEETIVLLHGGAFGEDAWLSWEPNIPALAERYRVVAPDWLGFGGTDKIRDFVSGAGRMIDHMTQFLRVMCINDAHFGGLSMGGTYLLKVAALGAPKWPIRSVFVASGGGFIPANDARQVLLDYDQTMEKMRQVVSVAYADPKFAEDDEFVKLRWEKSLVPGAWETSASARFKAPATPPRSEFGQADDTPYEQISVPVLYTSGGKDQLRNPGYATELVERTPNARLVEFPECGHVLNVESADEWNKLVLDFLADVSGSS</sequence>
<dbReference type="GeneID" id="301849096"/>
<dbReference type="SUPFAM" id="SSF53474">
    <property type="entry name" value="alpha/beta-Hydrolases"/>
    <property type="match status" value="1"/>
</dbReference>
<dbReference type="GO" id="GO:0003824">
    <property type="term" value="F:catalytic activity"/>
    <property type="evidence" value="ECO:0007669"/>
    <property type="project" value="UniProtKB-ARBA"/>
</dbReference>
<reference evidence="2 3" key="1">
    <citation type="submission" date="2018-11" db="EMBL/GenBank/DDBJ databases">
        <title>Sequencing the genomes of 1000 actinobacteria strains.</title>
        <authorList>
            <person name="Klenk H.-P."/>
        </authorList>
    </citation>
    <scope>NUCLEOTIDE SEQUENCE [LARGE SCALE GENOMIC DNA]</scope>
    <source>
        <strain evidence="2 3">DSM 44348</strain>
    </source>
</reference>
<feature type="domain" description="AB hydrolase-1" evidence="1">
    <location>
        <begin position="28"/>
        <end position="266"/>
    </location>
</feature>
<dbReference type="RefSeq" id="WP_167499280.1">
    <property type="nucleotide sequence ID" value="NZ_RKHY01000002.1"/>
</dbReference>
<proteinExistence type="predicted"/>
<dbReference type="EMBL" id="RKHY01000002">
    <property type="protein sequence ID" value="ROS32126.1"/>
    <property type="molecule type" value="Genomic_DNA"/>
</dbReference>
<evidence type="ECO:0000313" key="3">
    <source>
        <dbReference type="Proteomes" id="UP000274843"/>
    </source>
</evidence>
<evidence type="ECO:0000313" key="2">
    <source>
        <dbReference type="EMBL" id="ROS32126.1"/>
    </source>
</evidence>
<comment type="caution">
    <text evidence="2">The sequence shown here is derived from an EMBL/GenBank/DDBJ whole genome shotgun (WGS) entry which is preliminary data.</text>
</comment>
<dbReference type="PANTHER" id="PTHR46438">
    <property type="entry name" value="ALPHA/BETA-HYDROLASES SUPERFAMILY PROTEIN"/>
    <property type="match status" value="1"/>
</dbReference>
<dbReference type="Pfam" id="PF12697">
    <property type="entry name" value="Abhydrolase_6"/>
    <property type="match status" value="1"/>
</dbReference>
<protein>
    <submittedName>
        <fullName evidence="2">Pimeloyl-ACP methyl ester carboxylesterase</fullName>
    </submittedName>
</protein>
<dbReference type="PANTHER" id="PTHR46438:SF11">
    <property type="entry name" value="LIPASE-RELATED"/>
    <property type="match status" value="1"/>
</dbReference>